<dbReference type="InterPro" id="IPR029060">
    <property type="entry name" value="PIN-like_dom_sf"/>
</dbReference>
<dbReference type="AlphaFoldDB" id="A0A2M8KQW8"/>
<comment type="caution">
    <text evidence="1">The sequence shown here is derived from an EMBL/GenBank/DDBJ whole genome shotgun (WGS) entry which is preliminary data.</text>
</comment>
<evidence type="ECO:0008006" key="3">
    <source>
        <dbReference type="Google" id="ProtNLM"/>
    </source>
</evidence>
<reference evidence="2" key="1">
    <citation type="submission" date="2017-09" db="EMBL/GenBank/DDBJ databases">
        <title>Depth-based differentiation of microbial function through sediment-hosted aquifers and enrichment of novel symbionts in the deep terrestrial subsurface.</title>
        <authorList>
            <person name="Probst A.J."/>
            <person name="Ladd B."/>
            <person name="Jarett J.K."/>
            <person name="Geller-Mcgrath D.E."/>
            <person name="Sieber C.M.K."/>
            <person name="Emerson J.B."/>
            <person name="Anantharaman K."/>
            <person name="Thomas B.C."/>
            <person name="Malmstrom R."/>
            <person name="Stieglmeier M."/>
            <person name="Klingl A."/>
            <person name="Woyke T."/>
            <person name="Ryan C.M."/>
            <person name="Banfield J.F."/>
        </authorList>
    </citation>
    <scope>NUCLEOTIDE SEQUENCE [LARGE SCALE GENOMIC DNA]</scope>
</reference>
<dbReference type="SUPFAM" id="SSF88723">
    <property type="entry name" value="PIN domain-like"/>
    <property type="match status" value="1"/>
</dbReference>
<evidence type="ECO:0000313" key="1">
    <source>
        <dbReference type="EMBL" id="PJE62303.1"/>
    </source>
</evidence>
<proteinExistence type="predicted"/>
<sequence length="84" mass="9624">MGKKQGVMVINELQSGAYNLIHPSEQDLLRAEHLFRAIPSKNVSYADCISFAIVEQYNIRWVLSFDIHFKKQGFKRVGIDGMPK</sequence>
<dbReference type="EMBL" id="PFEC01000001">
    <property type="protein sequence ID" value="PJE62303.1"/>
    <property type="molecule type" value="Genomic_DNA"/>
</dbReference>
<dbReference type="Gene3D" id="3.40.50.1010">
    <property type="entry name" value="5'-nuclease"/>
    <property type="match status" value="1"/>
</dbReference>
<organism evidence="1 2">
    <name type="scientific">Candidatus Roizmanbacteria bacterium CG10_big_fil_rev_8_21_14_0_10_39_12</name>
    <dbReference type="NCBI Taxonomy" id="1974852"/>
    <lineage>
        <taxon>Bacteria</taxon>
        <taxon>Candidatus Roizmaniibacteriota</taxon>
    </lineage>
</organism>
<accession>A0A2M8KQW8</accession>
<gene>
    <name evidence="1" type="ORF">COU87_00035</name>
</gene>
<protein>
    <recommendedName>
        <fullName evidence="3">PIN domain-containing protein</fullName>
    </recommendedName>
</protein>
<name>A0A2M8KQW8_9BACT</name>
<evidence type="ECO:0000313" key="2">
    <source>
        <dbReference type="Proteomes" id="UP000230222"/>
    </source>
</evidence>
<dbReference type="Proteomes" id="UP000230222">
    <property type="component" value="Unassembled WGS sequence"/>
</dbReference>